<gene>
    <name evidence="6" type="ORF">HUG12_08560</name>
</gene>
<keyword evidence="4 5" id="KW-0143">Chaperone</keyword>
<evidence type="ECO:0000256" key="1">
    <source>
        <dbReference type="ARBA" id="ARBA00008020"/>
    </source>
</evidence>
<evidence type="ECO:0000256" key="4">
    <source>
        <dbReference type="ARBA" id="ARBA00023186"/>
    </source>
</evidence>
<dbReference type="PANTHER" id="PTHR11353">
    <property type="entry name" value="CHAPERONIN"/>
    <property type="match status" value="1"/>
</dbReference>
<dbReference type="InterPro" id="IPR027409">
    <property type="entry name" value="GroEL-like_apical_dom_sf"/>
</dbReference>
<evidence type="ECO:0000313" key="6">
    <source>
        <dbReference type="EMBL" id="QLG61776.1"/>
    </source>
</evidence>
<dbReference type="GeneID" id="56037505"/>
<accession>A0A7D5Q9H9</accession>
<dbReference type="InterPro" id="IPR017998">
    <property type="entry name" value="Chaperone_TCP-1"/>
</dbReference>
<dbReference type="AlphaFoldDB" id="A0A7D5Q9H9"/>
<dbReference type="InterPro" id="IPR002423">
    <property type="entry name" value="Cpn60/GroEL/TCP-1"/>
</dbReference>
<dbReference type="Gene3D" id="1.10.560.10">
    <property type="entry name" value="GroEL-like equatorial domain"/>
    <property type="match status" value="1"/>
</dbReference>
<dbReference type="GO" id="GO:0005524">
    <property type="term" value="F:ATP binding"/>
    <property type="evidence" value="ECO:0007669"/>
    <property type="project" value="UniProtKB-KW"/>
</dbReference>
<dbReference type="InterPro" id="IPR027410">
    <property type="entry name" value="TCP-1-like_intermed_sf"/>
</dbReference>
<dbReference type="SUPFAM" id="SSF48592">
    <property type="entry name" value="GroEL equatorial domain-like"/>
    <property type="match status" value="1"/>
</dbReference>
<dbReference type="RefSeq" id="WP_179268361.1">
    <property type="nucleotide sequence ID" value="NZ_CP058579.1"/>
</dbReference>
<protein>
    <submittedName>
        <fullName evidence="6">TCP-1/cpn60 chaperonin family protein</fullName>
    </submittedName>
</protein>
<organism evidence="6 7">
    <name type="scientific">Halorarum salinum</name>
    <dbReference type="NCBI Taxonomy" id="2743089"/>
    <lineage>
        <taxon>Archaea</taxon>
        <taxon>Methanobacteriati</taxon>
        <taxon>Methanobacteriota</taxon>
        <taxon>Stenosarchaea group</taxon>
        <taxon>Halobacteria</taxon>
        <taxon>Halobacteriales</taxon>
        <taxon>Haloferacaceae</taxon>
        <taxon>Halorarum</taxon>
    </lineage>
</organism>
<dbReference type="Gene3D" id="3.30.260.10">
    <property type="entry name" value="TCP-1-like chaperonin intermediate domain"/>
    <property type="match status" value="1"/>
</dbReference>
<proteinExistence type="inferred from homology"/>
<dbReference type="PRINTS" id="PR00304">
    <property type="entry name" value="TCOMPLEXTCP1"/>
</dbReference>
<name>A0A7D5Q9H9_9EURY</name>
<evidence type="ECO:0000256" key="5">
    <source>
        <dbReference type="RuleBase" id="RU004187"/>
    </source>
</evidence>
<dbReference type="Gene3D" id="3.50.7.10">
    <property type="entry name" value="GroEL"/>
    <property type="match status" value="1"/>
</dbReference>
<dbReference type="EMBL" id="CP058579">
    <property type="protein sequence ID" value="QLG61776.1"/>
    <property type="molecule type" value="Genomic_DNA"/>
</dbReference>
<evidence type="ECO:0000256" key="3">
    <source>
        <dbReference type="ARBA" id="ARBA00022840"/>
    </source>
</evidence>
<dbReference type="InterPro" id="IPR027413">
    <property type="entry name" value="GROEL-like_equatorial_sf"/>
</dbReference>
<reference evidence="6 7" key="1">
    <citation type="submission" date="2020-06" db="EMBL/GenBank/DDBJ databases">
        <title>NJ-3-1, isolated from saline soil.</title>
        <authorList>
            <person name="Cui H.L."/>
            <person name="Shi X."/>
        </authorList>
    </citation>
    <scope>NUCLEOTIDE SEQUENCE [LARGE SCALE GENOMIC DNA]</scope>
    <source>
        <strain evidence="6 7">NJ-3-1</strain>
    </source>
</reference>
<evidence type="ECO:0000313" key="7">
    <source>
        <dbReference type="Proteomes" id="UP000509626"/>
    </source>
</evidence>
<dbReference type="GO" id="GO:0140662">
    <property type="term" value="F:ATP-dependent protein folding chaperone"/>
    <property type="evidence" value="ECO:0007669"/>
    <property type="project" value="InterPro"/>
</dbReference>
<dbReference type="Pfam" id="PF00118">
    <property type="entry name" value="Cpn60_TCP1"/>
    <property type="match status" value="1"/>
</dbReference>
<dbReference type="KEGG" id="halu:HUG12_08560"/>
<sequence length="563" mass="59467">MNGGREDVDYAPVDAGSWTLRDEEARTFVSAATRTVASLVRSTLGPNGMSAQIETVDNVEEPETVLTSDAGEILDAIERGGGFGHPVAALFVDAVDGMRRELSDGSTTAVLLGEALVDEGVDLVEAGLHPGNVVVGYSMAAARAGAVLDALAREVDPEDVDLLERVAATSMTGDLGASTREAYAARVAETIRVLAERGDTDWVDTDDAKVLAGPEAPGGRYRGVVVRRYPGPLDESEEAVREFDWSTLDPMTDATVAIVDEEIDVEKTATSFGGGSDSGVEIESFEGWTDYTEGLNRRVAALADRLVGMGVDVLVSQERLDDRTRTAFESRGVAVVDEVKYPLVDVYRLARASGGTVVDDLSELTPDRLGTVGSITERRVGDEKWTFFDDCEGAVYTLTVDVETETASAEHERMLEDALEVTATAATDGQVLPGAGAPAMAVAADLREYATSVPDLEQLAIEAFADALESVPAALAANAGADRLDVLTALRAEHGGDEGPIAVGVSVDGDPVDAWEAGVVEPRRLFSQAVETANSVAEQLLTVDAVIHPGVDLGEFRPEPERD</sequence>
<dbReference type="SUPFAM" id="SSF52029">
    <property type="entry name" value="GroEL apical domain-like"/>
    <property type="match status" value="1"/>
</dbReference>
<keyword evidence="7" id="KW-1185">Reference proteome</keyword>
<evidence type="ECO:0000256" key="2">
    <source>
        <dbReference type="ARBA" id="ARBA00022741"/>
    </source>
</evidence>
<keyword evidence="3 5" id="KW-0067">ATP-binding</keyword>
<dbReference type="Proteomes" id="UP000509626">
    <property type="component" value="Chromosome"/>
</dbReference>
<keyword evidence="2 5" id="KW-0547">Nucleotide-binding</keyword>
<comment type="similarity">
    <text evidence="1 5">Belongs to the TCP-1 chaperonin family.</text>
</comment>
<dbReference type="OrthoDB" id="9362at2157"/>